<dbReference type="InterPro" id="IPR012773">
    <property type="entry name" value="Ectoine_EctB"/>
</dbReference>
<dbReference type="GO" id="GO:0045303">
    <property type="term" value="F:diaminobutyrate-2-oxoglutarate transaminase activity"/>
    <property type="evidence" value="ECO:0007669"/>
    <property type="project" value="UniProtKB-EC"/>
</dbReference>
<dbReference type="InterPro" id="IPR015422">
    <property type="entry name" value="PyrdxlP-dep_Trfase_small"/>
</dbReference>
<reference evidence="9 10" key="1">
    <citation type="submission" date="2006-02" db="EMBL/GenBank/DDBJ databases">
        <authorList>
            <person name="Amann R."/>
            <person name="Ferriera S."/>
            <person name="Johnson J."/>
            <person name="Kravitz S."/>
            <person name="Halpern A."/>
            <person name="Remington K."/>
            <person name="Beeson K."/>
            <person name="Tran B."/>
            <person name="Rogers Y.-H."/>
            <person name="Friedman R."/>
            <person name="Venter J.C."/>
        </authorList>
    </citation>
    <scope>NUCLEOTIDE SEQUENCE [LARGE SCALE GENOMIC DNA]</scope>
    <source>
        <strain evidence="9 10">DSM 3645</strain>
    </source>
</reference>
<gene>
    <name evidence="9" type="ORF">DSM3645_02393</name>
</gene>
<dbReference type="NCBIfam" id="NF006733">
    <property type="entry name" value="PRK09264.1"/>
    <property type="match status" value="1"/>
</dbReference>
<dbReference type="PROSITE" id="PS00600">
    <property type="entry name" value="AA_TRANSFER_CLASS_3"/>
    <property type="match status" value="1"/>
</dbReference>
<dbReference type="InterPro" id="IPR005814">
    <property type="entry name" value="Aminotrans_3"/>
</dbReference>
<evidence type="ECO:0000256" key="2">
    <source>
        <dbReference type="ARBA" id="ARBA00008954"/>
    </source>
</evidence>
<dbReference type="Proteomes" id="UP000004358">
    <property type="component" value="Unassembled WGS sequence"/>
</dbReference>
<keyword evidence="3 7" id="KW-0032">Aminotransferase</keyword>
<dbReference type="EMBL" id="AANZ01000014">
    <property type="protein sequence ID" value="EAQ79288.1"/>
    <property type="molecule type" value="Genomic_DNA"/>
</dbReference>
<protein>
    <recommendedName>
        <fullName evidence="7">Diaminobutyrate--2-oxoglutarate transaminase</fullName>
        <ecNumber evidence="7">2.6.1.76</ecNumber>
    </recommendedName>
    <alternativeName>
        <fullName evidence="7">DABA aminotransferase</fullName>
    </alternativeName>
</protein>
<evidence type="ECO:0000256" key="3">
    <source>
        <dbReference type="ARBA" id="ARBA00022576"/>
    </source>
</evidence>
<name>A3ZVE2_9BACT</name>
<dbReference type="GO" id="GO:0019491">
    <property type="term" value="P:ectoine biosynthetic process"/>
    <property type="evidence" value="ECO:0007669"/>
    <property type="project" value="UniProtKB-UniPathway"/>
</dbReference>
<dbReference type="InterPro" id="IPR004637">
    <property type="entry name" value="Dat"/>
</dbReference>
<evidence type="ECO:0000313" key="9">
    <source>
        <dbReference type="EMBL" id="EAQ79288.1"/>
    </source>
</evidence>
<dbReference type="eggNOG" id="COG0160">
    <property type="taxonomic scope" value="Bacteria"/>
</dbReference>
<proteinExistence type="inferred from homology"/>
<dbReference type="AlphaFoldDB" id="A3ZVE2"/>
<accession>A3ZVE2</accession>
<dbReference type="Pfam" id="PF00202">
    <property type="entry name" value="Aminotran_3"/>
    <property type="match status" value="1"/>
</dbReference>
<dbReference type="NCBIfam" id="TIGR02407">
    <property type="entry name" value="ectoine_ectB"/>
    <property type="match status" value="1"/>
</dbReference>
<evidence type="ECO:0000256" key="1">
    <source>
        <dbReference type="ARBA" id="ARBA00001933"/>
    </source>
</evidence>
<dbReference type="PANTHER" id="PTHR43552">
    <property type="entry name" value="DIAMINOBUTYRATE--2-OXOGLUTARATE AMINOTRANSFERASE"/>
    <property type="match status" value="1"/>
</dbReference>
<dbReference type="NCBIfam" id="TIGR00709">
    <property type="entry name" value="dat"/>
    <property type="match status" value="1"/>
</dbReference>
<comment type="catalytic activity">
    <reaction evidence="7">
        <text>L-2,4-diaminobutanoate + 2-oxoglutarate = L-aspartate 4-semialdehyde + L-glutamate</text>
        <dbReference type="Rhea" id="RHEA:11160"/>
        <dbReference type="ChEBI" id="CHEBI:16810"/>
        <dbReference type="ChEBI" id="CHEBI:29985"/>
        <dbReference type="ChEBI" id="CHEBI:58761"/>
        <dbReference type="ChEBI" id="CHEBI:537519"/>
        <dbReference type="EC" id="2.6.1.76"/>
    </reaction>
</comment>
<comment type="pathway">
    <text evidence="7">Amine and polyamine biosynthesis; ectoine biosynthesis; L-ectoine from L-aspartate 4-semialdehyde: step 1/3.</text>
</comment>
<organism evidence="9 10">
    <name type="scientific">Blastopirellula marina DSM 3645</name>
    <dbReference type="NCBI Taxonomy" id="314230"/>
    <lineage>
        <taxon>Bacteria</taxon>
        <taxon>Pseudomonadati</taxon>
        <taxon>Planctomycetota</taxon>
        <taxon>Planctomycetia</taxon>
        <taxon>Pirellulales</taxon>
        <taxon>Pirellulaceae</taxon>
        <taxon>Blastopirellula</taxon>
    </lineage>
</organism>
<evidence type="ECO:0000313" key="10">
    <source>
        <dbReference type="Proteomes" id="UP000004358"/>
    </source>
</evidence>
<dbReference type="HOGENOM" id="CLU_016922_10_0_0"/>
<sequence length="426" mass="45520">MESNVRSYCRSFPTIFTRAKDHLLFDEQGRSFIDFFAGAGSLNYGHNNDVIKSALLEYLSADGVTHALDMSTAAKRDLLQAMQDVLLAPRGLDYKVMFPGPTGTNAVESALKLARKVTGRANVIAFTNGFHGMTLGSLAMTGNSGKRAGAGVALSDASHMPFCDYFDADTDTISLIESYLSDNSSGIEPPAAFIVETVQAEGGVNVASKKWLQRLAALAKKVGALLIMDDIQVGCGRTGPFFSFEFAGIKPDIVCLSKSFSGYGLPLAVVLMKPELDAFQPGEHNGTFRGHNPAFVTATAALRNYWQDDQLSLAVNSKAKKIKATLLDLAEAYGADVRGRGLIQGIQFHEEDVSAKISRAAFGRGLIIETAGPNDEVVKTLPPLTIAEDALDNGLKILVDSVREVMGSPRTKKPAQSMASADEVSG</sequence>
<evidence type="ECO:0000256" key="8">
    <source>
        <dbReference type="SAM" id="MobiDB-lite"/>
    </source>
</evidence>
<comment type="cofactor">
    <cofactor evidence="1 7">
        <name>pyridoxal 5'-phosphate</name>
        <dbReference type="ChEBI" id="CHEBI:597326"/>
    </cofactor>
</comment>
<dbReference type="InterPro" id="IPR015424">
    <property type="entry name" value="PyrdxlP-dep_Trfase"/>
</dbReference>
<dbReference type="SUPFAM" id="SSF53383">
    <property type="entry name" value="PLP-dependent transferases"/>
    <property type="match status" value="1"/>
</dbReference>
<dbReference type="Gene3D" id="3.40.640.10">
    <property type="entry name" value="Type I PLP-dependent aspartate aminotransferase-like (Major domain)"/>
    <property type="match status" value="1"/>
</dbReference>
<dbReference type="STRING" id="314230.DSM3645_02393"/>
<comment type="caution">
    <text evidence="9">The sequence shown here is derived from an EMBL/GenBank/DDBJ whole genome shotgun (WGS) entry which is preliminary data.</text>
</comment>
<dbReference type="InterPro" id="IPR049704">
    <property type="entry name" value="Aminotrans_3_PPA_site"/>
</dbReference>
<dbReference type="EC" id="2.6.1.76" evidence="7"/>
<comment type="similarity">
    <text evidence="2 6">Belongs to the class-III pyridoxal-phosphate-dependent aminotransferase family.</text>
</comment>
<keyword evidence="4 7" id="KW-0808">Transferase</keyword>
<dbReference type="Gene3D" id="3.90.1150.10">
    <property type="entry name" value="Aspartate Aminotransferase, domain 1"/>
    <property type="match status" value="1"/>
</dbReference>
<evidence type="ECO:0000256" key="6">
    <source>
        <dbReference type="RuleBase" id="RU003560"/>
    </source>
</evidence>
<dbReference type="GO" id="GO:0047307">
    <property type="term" value="F:diaminobutyrate-pyruvate transaminase activity"/>
    <property type="evidence" value="ECO:0007669"/>
    <property type="project" value="InterPro"/>
</dbReference>
<comment type="function">
    <text evidence="7">Catalyzes reversively the conversion of L-aspartate beta-semialdehyde (ASA) to L-2,4-diaminobutyrate (DABA) by transamination with L-glutamate.</text>
</comment>
<dbReference type="GO" id="GO:0030170">
    <property type="term" value="F:pyridoxal phosphate binding"/>
    <property type="evidence" value="ECO:0007669"/>
    <property type="project" value="InterPro"/>
</dbReference>
<evidence type="ECO:0000256" key="7">
    <source>
        <dbReference type="RuleBase" id="RU365034"/>
    </source>
</evidence>
<evidence type="ECO:0000256" key="4">
    <source>
        <dbReference type="ARBA" id="ARBA00022679"/>
    </source>
</evidence>
<evidence type="ECO:0000256" key="5">
    <source>
        <dbReference type="ARBA" id="ARBA00022898"/>
    </source>
</evidence>
<dbReference type="PIRSF" id="PIRSF000521">
    <property type="entry name" value="Transaminase_4ab_Lys_Orn"/>
    <property type="match status" value="1"/>
</dbReference>
<dbReference type="UniPathway" id="UPA00067">
    <property type="reaction ID" value="UER00121"/>
</dbReference>
<dbReference type="CDD" id="cd00610">
    <property type="entry name" value="OAT_like"/>
    <property type="match status" value="1"/>
</dbReference>
<dbReference type="PANTHER" id="PTHR43552:SF2">
    <property type="entry name" value="DIAMINOBUTYRATE--2-OXOGLUTARATE TRANSAMINASE"/>
    <property type="match status" value="1"/>
</dbReference>
<keyword evidence="5 6" id="KW-0663">Pyridoxal phosphate</keyword>
<dbReference type="InterPro" id="IPR015421">
    <property type="entry name" value="PyrdxlP-dep_Trfase_major"/>
</dbReference>
<feature type="region of interest" description="Disordered" evidence="8">
    <location>
        <begin position="406"/>
        <end position="426"/>
    </location>
</feature>